<sequence length="206" mass="23091">MRTGHVIYWAQDLDAAVRDFRKRGFAVEYGSARRPINALVYFSEGPYLELLARTLPTPLLRLASALPTASGRATRRFTSWERGPEGLRAVCLEGGDAEFDEVVERFGARGLRVAPTRVDTHGRRLHYRVFFPEDPEMPFFMTRFSQDPRPRDFTHPNGARAIARVEAPLSDGARVRMAGLCDDGVLAIQRAPGAMRVIFDDGTELV</sequence>
<evidence type="ECO:0000313" key="3">
    <source>
        <dbReference type="Proteomes" id="UP000504752"/>
    </source>
</evidence>
<protein>
    <submittedName>
        <fullName evidence="2">VOC family protein</fullName>
    </submittedName>
</protein>
<dbReference type="KEGG" id="amam:HPC72_03120"/>
<name>A0A6M8B0Y0_9ACTO</name>
<dbReference type="InterPro" id="IPR025870">
    <property type="entry name" value="Glyoxalase-like_dom"/>
</dbReference>
<dbReference type="Pfam" id="PF13468">
    <property type="entry name" value="Glyoxalase_3"/>
    <property type="match status" value="1"/>
</dbReference>
<dbReference type="SUPFAM" id="SSF54593">
    <property type="entry name" value="Glyoxalase/Bleomycin resistance protein/Dihydroxybiphenyl dioxygenase"/>
    <property type="match status" value="1"/>
</dbReference>
<organism evidence="2 3">
    <name type="scientific">Actinomyces marmotae</name>
    <dbReference type="NCBI Taxonomy" id="2737173"/>
    <lineage>
        <taxon>Bacteria</taxon>
        <taxon>Bacillati</taxon>
        <taxon>Actinomycetota</taxon>
        <taxon>Actinomycetes</taxon>
        <taxon>Actinomycetales</taxon>
        <taxon>Actinomycetaceae</taxon>
        <taxon>Actinomyces</taxon>
    </lineage>
</organism>
<feature type="domain" description="Glyoxalase-like" evidence="1">
    <location>
        <begin position="5"/>
        <end position="171"/>
    </location>
</feature>
<proteinExistence type="predicted"/>
<dbReference type="InterPro" id="IPR029068">
    <property type="entry name" value="Glyas_Bleomycin-R_OHBP_Dase"/>
</dbReference>
<dbReference type="AlphaFoldDB" id="A0A6M8B0Y0"/>
<evidence type="ECO:0000313" key="2">
    <source>
        <dbReference type="EMBL" id="QKD79382.1"/>
    </source>
</evidence>
<keyword evidence="3" id="KW-1185">Reference proteome</keyword>
<dbReference type="Gene3D" id="3.10.180.10">
    <property type="entry name" value="2,3-Dihydroxybiphenyl 1,2-Dioxygenase, domain 1"/>
    <property type="match status" value="1"/>
</dbReference>
<evidence type="ECO:0000259" key="1">
    <source>
        <dbReference type="Pfam" id="PF13468"/>
    </source>
</evidence>
<dbReference type="Proteomes" id="UP000504752">
    <property type="component" value="Chromosome"/>
</dbReference>
<accession>A0A6M8B0Y0</accession>
<gene>
    <name evidence="2" type="ORF">HPC72_03120</name>
</gene>
<dbReference type="EMBL" id="CP053642">
    <property type="protein sequence ID" value="QKD79382.1"/>
    <property type="molecule type" value="Genomic_DNA"/>
</dbReference>
<reference evidence="2 3" key="1">
    <citation type="submission" date="2020-05" db="EMBL/GenBank/DDBJ databases">
        <title>Actinomyces sp. zg-325.</title>
        <authorList>
            <person name="Yang C."/>
        </authorList>
    </citation>
    <scope>NUCLEOTIDE SEQUENCE [LARGE SCALE GENOMIC DNA]</scope>
    <source>
        <strain evidence="3">zg-325</strain>
    </source>
</reference>
<dbReference type="RefSeq" id="WP_159524619.1">
    <property type="nucleotide sequence ID" value="NZ_CP053642.1"/>
</dbReference>